<evidence type="ECO:0000256" key="6">
    <source>
        <dbReference type="RuleBase" id="RU003330"/>
    </source>
</evidence>
<dbReference type="CDD" id="cd01428">
    <property type="entry name" value="ADK"/>
    <property type="match status" value="1"/>
</dbReference>
<evidence type="ECO:0000256" key="1">
    <source>
        <dbReference type="ARBA" id="ARBA00022679"/>
    </source>
</evidence>
<dbReference type="Pfam" id="PF00406">
    <property type="entry name" value="ADK"/>
    <property type="match status" value="1"/>
</dbReference>
<dbReference type="PRINTS" id="PR00094">
    <property type="entry name" value="ADENYLTKNASE"/>
</dbReference>
<comment type="domain">
    <text evidence="5">Consists of three domains, a large central CORE domain and two small peripheral domains, NMPbind and LID, which undergo movements during catalysis. The LID domain closes over the site of phosphoryl transfer upon ATP binding. Assembling and dissambling the active center during each catalytic cycle provides an effective means to prevent ATP hydrolysis.</text>
</comment>
<feature type="binding site" evidence="5">
    <location>
        <position position="37"/>
    </location>
    <ligand>
        <name>AMP</name>
        <dbReference type="ChEBI" id="CHEBI:456215"/>
    </ligand>
</feature>
<comment type="caution">
    <text evidence="8">The sequence shown here is derived from an EMBL/GenBank/DDBJ whole genome shotgun (WGS) entry which is preliminary data.</text>
</comment>
<dbReference type="NCBIfam" id="NF011105">
    <property type="entry name" value="PRK14532.1"/>
    <property type="match status" value="1"/>
</dbReference>
<dbReference type="InterPro" id="IPR033690">
    <property type="entry name" value="Adenylat_kinase_CS"/>
</dbReference>
<evidence type="ECO:0000256" key="5">
    <source>
        <dbReference type="HAMAP-Rule" id="MF_00235"/>
    </source>
</evidence>
<keyword evidence="2 5" id="KW-0545">Nucleotide biosynthesis</keyword>
<feature type="binding site" evidence="5">
    <location>
        <position position="173"/>
    </location>
    <ligand>
        <name>ATP</name>
        <dbReference type="ChEBI" id="CHEBI:30616"/>
    </ligand>
</feature>
<dbReference type="SUPFAM" id="SSF52540">
    <property type="entry name" value="P-loop containing nucleoside triphosphate hydrolases"/>
    <property type="match status" value="1"/>
</dbReference>
<dbReference type="Proteomes" id="UP000776164">
    <property type="component" value="Unassembled WGS sequence"/>
</dbReference>
<name>A0ABS2L2Q6_9MICO</name>
<feature type="binding site" evidence="5">
    <location>
        <position position="93"/>
    </location>
    <ligand>
        <name>AMP</name>
        <dbReference type="ChEBI" id="CHEBI:456215"/>
    </ligand>
</feature>
<keyword evidence="4 5" id="KW-0418">Kinase</keyword>
<feature type="binding site" evidence="5">
    <location>
        <begin position="11"/>
        <end position="16"/>
    </location>
    <ligand>
        <name>ATP</name>
        <dbReference type="ChEBI" id="CHEBI:30616"/>
    </ligand>
</feature>
<dbReference type="NCBIfam" id="NF011104">
    <property type="entry name" value="PRK14531.1"/>
    <property type="match status" value="1"/>
</dbReference>
<comment type="similarity">
    <text evidence="5 6">Belongs to the adenylate kinase family.</text>
</comment>
<comment type="function">
    <text evidence="5">Catalyzes the reversible transfer of the terminal phosphate group between ATP and AMP. Plays an important role in cellular energy homeostasis and in adenine nucleotide metabolism.</text>
</comment>
<evidence type="ECO:0000313" key="8">
    <source>
        <dbReference type="EMBL" id="MBM7471352.1"/>
    </source>
</evidence>
<keyword evidence="3 5" id="KW-0547">Nucleotide-binding</keyword>
<dbReference type="RefSeq" id="WP_205107271.1">
    <property type="nucleotide sequence ID" value="NZ_BAAAHT010000013.1"/>
</dbReference>
<comment type="pathway">
    <text evidence="5">Purine metabolism; AMP biosynthesis via salvage pathway; AMP from ADP: step 1/1.</text>
</comment>
<sequence length="196" mass="21105">MTRMLLIGPPGAGKGTQAVRLSAAYGVPAISTGDIFRANVEQGTELGLQAKQFMDAGKYVPDSLTNDLVRSRLNDHDVSEGFLLDGYPRTSAQVDELDEILAQSGHALDVVVLIVAEKDEIVTRLSKRAIDQGRSDDTEDVIRHRFEVYEEQTAPLISIYTSRGLVVEVDGLGAVDDVTARIVTALTARGLAQPVA</sequence>
<dbReference type="InterPro" id="IPR027417">
    <property type="entry name" value="P-loop_NTPase"/>
</dbReference>
<dbReference type="Gene3D" id="3.40.50.300">
    <property type="entry name" value="P-loop containing nucleotide triphosphate hydrolases"/>
    <property type="match status" value="1"/>
</dbReference>
<keyword evidence="1 5" id="KW-0808">Transferase</keyword>
<dbReference type="NCBIfam" id="NF001381">
    <property type="entry name" value="PRK00279.1-3"/>
    <property type="match status" value="1"/>
</dbReference>
<evidence type="ECO:0000313" key="9">
    <source>
        <dbReference type="Proteomes" id="UP000776164"/>
    </source>
</evidence>
<keyword evidence="5 7" id="KW-0067">ATP-binding</keyword>
<evidence type="ECO:0000256" key="2">
    <source>
        <dbReference type="ARBA" id="ARBA00022727"/>
    </source>
</evidence>
<organism evidence="8 9">
    <name type="scientific">Subtercola frigoramans</name>
    <dbReference type="NCBI Taxonomy" id="120298"/>
    <lineage>
        <taxon>Bacteria</taxon>
        <taxon>Bacillati</taxon>
        <taxon>Actinomycetota</taxon>
        <taxon>Actinomycetes</taxon>
        <taxon>Micrococcales</taxon>
        <taxon>Microbacteriaceae</taxon>
        <taxon>Subtercola</taxon>
    </lineage>
</organism>
<feature type="binding site" evidence="5">
    <location>
        <position position="134"/>
    </location>
    <ligand>
        <name>AMP</name>
        <dbReference type="ChEBI" id="CHEBI:456215"/>
    </ligand>
</feature>
<feature type="binding site" evidence="5">
    <location>
        <position position="145"/>
    </location>
    <ligand>
        <name>AMP</name>
        <dbReference type="ChEBI" id="CHEBI:456215"/>
    </ligand>
</feature>
<dbReference type="PANTHER" id="PTHR23359">
    <property type="entry name" value="NUCLEOTIDE KINASE"/>
    <property type="match status" value="1"/>
</dbReference>
<evidence type="ECO:0000256" key="4">
    <source>
        <dbReference type="ARBA" id="ARBA00022777"/>
    </source>
</evidence>
<accession>A0ABS2L2Q6</accession>
<feature type="binding site" evidence="5">
    <location>
        <begin position="86"/>
        <end position="89"/>
    </location>
    <ligand>
        <name>AMP</name>
        <dbReference type="ChEBI" id="CHEBI:456215"/>
    </ligand>
</feature>
<feature type="binding site" evidence="5">
    <location>
        <position position="32"/>
    </location>
    <ligand>
        <name>AMP</name>
        <dbReference type="ChEBI" id="CHEBI:456215"/>
    </ligand>
</feature>
<comment type="caution">
    <text evidence="5">Lacks conserved residue(s) required for the propagation of feature annotation.</text>
</comment>
<keyword evidence="5" id="KW-0963">Cytoplasm</keyword>
<comment type="catalytic activity">
    <reaction evidence="5 7">
        <text>AMP + ATP = 2 ADP</text>
        <dbReference type="Rhea" id="RHEA:12973"/>
        <dbReference type="ChEBI" id="CHEBI:30616"/>
        <dbReference type="ChEBI" id="CHEBI:456215"/>
        <dbReference type="ChEBI" id="CHEBI:456216"/>
        <dbReference type="EC" id="2.7.4.3"/>
    </reaction>
</comment>
<evidence type="ECO:0000256" key="7">
    <source>
        <dbReference type="RuleBase" id="RU003331"/>
    </source>
</evidence>
<evidence type="ECO:0000256" key="3">
    <source>
        <dbReference type="ARBA" id="ARBA00022741"/>
    </source>
</evidence>
<proteinExistence type="inferred from homology"/>
<dbReference type="HAMAP" id="MF_00235">
    <property type="entry name" value="Adenylate_kinase_Adk"/>
    <property type="match status" value="1"/>
</dbReference>
<dbReference type="NCBIfam" id="NF011100">
    <property type="entry name" value="PRK14527.1"/>
    <property type="match status" value="1"/>
</dbReference>
<gene>
    <name evidence="5" type="primary">adk</name>
    <name evidence="8" type="ORF">JOE66_000986</name>
</gene>
<dbReference type="PROSITE" id="PS00113">
    <property type="entry name" value="ADENYLATE_KINASE"/>
    <property type="match status" value="1"/>
</dbReference>
<feature type="binding site" evidence="5">
    <location>
        <begin position="58"/>
        <end position="60"/>
    </location>
    <ligand>
        <name>AMP</name>
        <dbReference type="ChEBI" id="CHEBI:456215"/>
    </ligand>
</feature>
<keyword evidence="9" id="KW-1185">Reference proteome</keyword>
<reference evidence="8 9" key="1">
    <citation type="submission" date="2021-01" db="EMBL/GenBank/DDBJ databases">
        <title>Sequencing the genomes of 1000 actinobacteria strains.</title>
        <authorList>
            <person name="Klenk H.-P."/>
        </authorList>
    </citation>
    <scope>NUCLEOTIDE SEQUENCE [LARGE SCALE GENOMIC DNA]</scope>
    <source>
        <strain evidence="8 9">DSM 13057</strain>
    </source>
</reference>
<protein>
    <recommendedName>
        <fullName evidence="5 7">Adenylate kinase</fullName>
        <shortName evidence="5">AK</shortName>
        <ecNumber evidence="5 7">2.7.4.3</ecNumber>
    </recommendedName>
    <alternativeName>
        <fullName evidence="5">ATP-AMP transphosphorylase</fullName>
    </alternativeName>
    <alternativeName>
        <fullName evidence="5">ATP:AMP phosphotransferase</fullName>
    </alternativeName>
    <alternativeName>
        <fullName evidence="5">Adenylate monophosphate kinase</fullName>
    </alternativeName>
</protein>
<dbReference type="EMBL" id="JAFBBU010000001">
    <property type="protein sequence ID" value="MBM7471352.1"/>
    <property type="molecule type" value="Genomic_DNA"/>
</dbReference>
<feature type="region of interest" description="NMP" evidence="5">
    <location>
        <begin position="31"/>
        <end position="60"/>
    </location>
</feature>
<feature type="binding site" evidence="5">
    <location>
        <position position="128"/>
    </location>
    <ligand>
        <name>ATP</name>
        <dbReference type="ChEBI" id="CHEBI:30616"/>
    </ligand>
</feature>
<comment type="subunit">
    <text evidence="5 7">Monomer.</text>
</comment>
<dbReference type="GO" id="GO:0004017">
    <property type="term" value="F:AMP kinase activity"/>
    <property type="evidence" value="ECO:0007669"/>
    <property type="project" value="UniProtKB-EC"/>
</dbReference>
<comment type="subcellular location">
    <subcellularLocation>
        <location evidence="5 7">Cytoplasm</location>
    </subcellularLocation>
</comment>
<dbReference type="EC" id="2.7.4.3" evidence="5 7"/>
<dbReference type="InterPro" id="IPR000850">
    <property type="entry name" value="Adenylat/UMP-CMP_kin"/>
</dbReference>